<dbReference type="EMBL" id="JAKZEL010000005">
    <property type="protein sequence ID" value="KAI4543836.1"/>
    <property type="molecule type" value="Genomic_DNA"/>
</dbReference>
<evidence type="ECO:0000313" key="2">
    <source>
        <dbReference type="Proteomes" id="UP001214576"/>
    </source>
</evidence>
<reference evidence="1" key="1">
    <citation type="submission" date="2022-03" db="EMBL/GenBank/DDBJ databases">
        <title>Genomic analyses of argali, domestic sheep and their hybrids provide insights into chromosomal evolution, heterosis and genetic basis of agronomic traits.</title>
        <authorList>
            <person name="Li M."/>
        </authorList>
    </citation>
    <scope>NUCLEOTIDE SEQUENCE</scope>
    <source>
        <strain evidence="1">CAU-MHL-2022a</strain>
        <tissue evidence="1">Skin</tissue>
    </source>
</reference>
<accession>A0AAD4YES6</accession>
<dbReference type="AlphaFoldDB" id="A0AAD4YES6"/>
<organism evidence="1 2">
    <name type="scientific">Ovis ammon polii</name>
    <dbReference type="NCBI Taxonomy" id="230172"/>
    <lineage>
        <taxon>Eukaryota</taxon>
        <taxon>Metazoa</taxon>
        <taxon>Chordata</taxon>
        <taxon>Craniata</taxon>
        <taxon>Vertebrata</taxon>
        <taxon>Euteleostomi</taxon>
        <taxon>Mammalia</taxon>
        <taxon>Eutheria</taxon>
        <taxon>Laurasiatheria</taxon>
        <taxon>Artiodactyla</taxon>
        <taxon>Ruminantia</taxon>
        <taxon>Pecora</taxon>
        <taxon>Bovidae</taxon>
        <taxon>Caprinae</taxon>
        <taxon>Ovis</taxon>
    </lineage>
</organism>
<keyword evidence="2" id="KW-1185">Reference proteome</keyword>
<proteinExistence type="predicted"/>
<name>A0AAD4YES6_OVIAM</name>
<evidence type="ECO:0000313" key="1">
    <source>
        <dbReference type="EMBL" id="KAI4543836.1"/>
    </source>
</evidence>
<sequence length="289" mass="32017">MDLLFFEKEEPLDITCHNIYGGQKFKGQHDQDEVDEVPEVVQGALYAVHSASLCFRNVLKKLCYGDIKGPKASRAAVLEEKNWKELSDTLDSVDKDMTEIRKPEPHAPTPLWPRSYRNEENCVSGQKLMIPEDVLLAKRSLFLGSDFPLCLPAASEAKGPDSGAPHSRRTFSVSLLFTASLPRAVVNGLDHKEKDGSRLAHEKACGFGQRRSECFVKTIGAADNGGAFLDVAMTGGQCQYIVVSIDKLFTHADLQISNYQNEKCTALLGFFDMKMDILGHNCATIKTFK</sequence>
<protein>
    <submittedName>
        <fullName evidence="1">Uncharacterized protein</fullName>
    </submittedName>
</protein>
<dbReference type="Proteomes" id="UP001214576">
    <property type="component" value="Unassembled WGS sequence"/>
</dbReference>
<comment type="caution">
    <text evidence="1">The sequence shown here is derived from an EMBL/GenBank/DDBJ whole genome shotgun (WGS) entry which is preliminary data.</text>
</comment>
<gene>
    <name evidence="1" type="ORF">MG293_006630</name>
</gene>